<sequence length="316" mass="34395">MTAAASAPPPRIYVLPTRFGAAFAVMGLLTLIGCVNYLLSLGYAVAFLMLSIWIMSAAHASHALTGVALGLKPPDRAHAGGLASYTVTLHNSRAEPRPGVRVRSGQAELRLNLEAGGQQSGVLGLPMTARGPFVMPDLRIEAHDPLGLWRSWGDVPQGVLTTAELLVAPDPEPQPPTPERGVEHAQGQRRRAATGQDDLSGLRPYRDGDPLRSVAWRHAARTGDLLTREYDSPTAQVVQLDWDATRTLLHTEQRLSRLTAWVLEAERQGLRFGLRLPGQRLEPGAGESQLRRALALLAVHDLPVPGPVRSRRWRRP</sequence>
<keyword evidence="2" id="KW-1133">Transmembrane helix</keyword>
<keyword evidence="2" id="KW-0472">Membrane</keyword>
<organism evidence="3">
    <name type="scientific">Deinococcus sonorensis KR-87</name>
    <dbReference type="NCBI Taxonomy" id="694439"/>
    <lineage>
        <taxon>Bacteria</taxon>
        <taxon>Thermotogati</taxon>
        <taxon>Deinococcota</taxon>
        <taxon>Deinococci</taxon>
        <taxon>Deinococcales</taxon>
        <taxon>Deinococcaceae</taxon>
        <taxon>Deinococcus</taxon>
    </lineage>
</organism>
<feature type="region of interest" description="Disordered" evidence="1">
    <location>
        <begin position="168"/>
        <end position="204"/>
    </location>
</feature>
<dbReference type="EMBL" id="CP158299">
    <property type="protein sequence ID" value="XBV85412.1"/>
    <property type="molecule type" value="Genomic_DNA"/>
</dbReference>
<accession>A0AAU7UAB3</accession>
<dbReference type="RefSeq" id="WP_350243449.1">
    <property type="nucleotide sequence ID" value="NZ_CP158299.1"/>
</dbReference>
<dbReference type="AlphaFoldDB" id="A0AAU7UAB3"/>
<feature type="transmembrane region" description="Helical" evidence="2">
    <location>
        <begin position="45"/>
        <end position="71"/>
    </location>
</feature>
<evidence type="ECO:0000256" key="1">
    <source>
        <dbReference type="SAM" id="MobiDB-lite"/>
    </source>
</evidence>
<evidence type="ECO:0000313" key="3">
    <source>
        <dbReference type="EMBL" id="XBV85412.1"/>
    </source>
</evidence>
<name>A0AAU7UAB3_9DEIO</name>
<reference evidence="3" key="1">
    <citation type="submission" date="2024-06" db="EMBL/GenBank/DDBJ databases">
        <title>Draft Genome Sequence of Deinococcus sonorensis Type Strain KR-87, a Biofilm Producing Representative of the Genus Deinococcus.</title>
        <authorList>
            <person name="Boren L.S."/>
            <person name="Grosso R.A."/>
            <person name="Hugenberg-Cox A.N."/>
            <person name="Hill J.T.E."/>
            <person name="Albert C.M."/>
            <person name="Tuohy J.M."/>
        </authorList>
    </citation>
    <scope>NUCLEOTIDE SEQUENCE</scope>
    <source>
        <strain evidence="3">KR-87</strain>
    </source>
</reference>
<dbReference type="PANTHER" id="PTHR34351">
    <property type="entry name" value="SLR1927 PROTEIN-RELATED"/>
    <property type="match status" value="1"/>
</dbReference>
<protein>
    <submittedName>
        <fullName evidence="3">DUF58 domain-containing protein</fullName>
    </submittedName>
</protein>
<gene>
    <name evidence="3" type="ORF">ABOD76_18555</name>
</gene>
<proteinExistence type="predicted"/>
<dbReference type="KEGG" id="dsc:ABOD76_18555"/>
<evidence type="ECO:0000256" key="2">
    <source>
        <dbReference type="SAM" id="Phobius"/>
    </source>
</evidence>
<dbReference type="PANTHER" id="PTHR34351:SF1">
    <property type="entry name" value="SLR1927 PROTEIN"/>
    <property type="match status" value="1"/>
</dbReference>
<keyword evidence="2" id="KW-0812">Transmembrane</keyword>
<feature type="transmembrane region" description="Helical" evidence="2">
    <location>
        <begin position="19"/>
        <end position="39"/>
    </location>
</feature>